<evidence type="ECO:0000256" key="2">
    <source>
        <dbReference type="ARBA" id="ARBA00049360"/>
    </source>
</evidence>
<dbReference type="PANTHER" id="PTHR13696:SF52">
    <property type="entry name" value="PARA FAMILY PROTEIN CT_582"/>
    <property type="match status" value="1"/>
</dbReference>
<dbReference type="HOGENOM" id="CLU_037612_1_4_9"/>
<protein>
    <recommendedName>
        <fullName evidence="4">Sporulation initiation inhibitor protein Soj</fullName>
    </recommendedName>
</protein>
<dbReference type="InterPro" id="IPR027417">
    <property type="entry name" value="P-loop_NTPase"/>
</dbReference>
<sequence length="260" mass="28802">MKEEGNVGRIIAIANQKGGVGKTTTAINLSACLAEAGQKVLVIDIDPQGNTTSGFGLSKTEIEKTVYEVILRECDIKEAIVEDVIENLDILPSNVNLAGAEIDLIDVENREYTLKESISEIREKYEYIILDCPPSLSMLTVNAMTAADTVLVPIQCEYYALEGLTQLIHTINLVKKKLNPELELEGVVFTMYDSRTNLSLQVVENVKDNLKQNIYKTIIPRNIRLAEAPSHGLPINLYDTKSTGAESYRLLAEEVMGREE</sequence>
<dbReference type="SUPFAM" id="SSF52540">
    <property type="entry name" value="P-loop containing nucleoside triphosphate hydrolases"/>
    <property type="match status" value="1"/>
</dbReference>
<comment type="similarity">
    <text evidence="1">Belongs to the ParA family.</text>
</comment>
<accession>C4Z5D2</accession>
<dbReference type="PIRSF" id="PIRSF009320">
    <property type="entry name" value="Nuc_binding_HP_1000"/>
    <property type="match status" value="1"/>
</dbReference>
<dbReference type="KEGG" id="eel:EUBELI_02059"/>
<evidence type="ECO:0000256" key="4">
    <source>
        <dbReference type="ARBA" id="ARBA00071824"/>
    </source>
</evidence>
<dbReference type="InterPro" id="IPR050678">
    <property type="entry name" value="DNA_Partitioning_ATPase"/>
</dbReference>
<organism evidence="6 7">
    <name type="scientific">Lachnospira eligens (strain ATCC 27750 / DSM 3376 / VPI C15-48 / C15-B4)</name>
    <name type="common">Eubacterium eligens</name>
    <dbReference type="NCBI Taxonomy" id="515620"/>
    <lineage>
        <taxon>Bacteria</taxon>
        <taxon>Bacillati</taxon>
        <taxon>Bacillota</taxon>
        <taxon>Clostridia</taxon>
        <taxon>Lachnospirales</taxon>
        <taxon>Lachnospiraceae</taxon>
        <taxon>Lachnospira</taxon>
    </lineage>
</organism>
<dbReference type="PANTHER" id="PTHR13696">
    <property type="entry name" value="P-LOOP CONTAINING NUCLEOSIDE TRIPHOSPHATE HYDROLASE"/>
    <property type="match status" value="1"/>
</dbReference>
<evidence type="ECO:0000256" key="1">
    <source>
        <dbReference type="ARBA" id="ARBA00006976"/>
    </source>
</evidence>
<proteinExistence type="inferred from homology"/>
<dbReference type="CDD" id="cd02042">
    <property type="entry name" value="ParAB_family"/>
    <property type="match status" value="1"/>
</dbReference>
<dbReference type="Gene3D" id="3.40.50.300">
    <property type="entry name" value="P-loop containing nucleotide triphosphate hydrolases"/>
    <property type="match status" value="1"/>
</dbReference>
<dbReference type="Pfam" id="PF13614">
    <property type="entry name" value="AAA_31"/>
    <property type="match status" value="1"/>
</dbReference>
<evidence type="ECO:0000259" key="5">
    <source>
        <dbReference type="Pfam" id="PF13614"/>
    </source>
</evidence>
<dbReference type="FunFam" id="3.40.50.300:FF:000285">
    <property type="entry name" value="Sporulation initiation inhibitor Soj"/>
    <property type="match status" value="1"/>
</dbReference>
<feature type="domain" description="AAA" evidence="5">
    <location>
        <begin position="9"/>
        <end position="183"/>
    </location>
</feature>
<dbReference type="InterPro" id="IPR025669">
    <property type="entry name" value="AAA_dom"/>
</dbReference>
<dbReference type="eggNOG" id="COG1192">
    <property type="taxonomic scope" value="Bacteria"/>
</dbReference>
<reference evidence="6 7" key="1">
    <citation type="journal article" date="2009" name="Proc. Natl. Acad. Sci. U.S.A.">
        <title>Characterizing a model human gut microbiota composed of members of its two dominant bacterial phyla.</title>
        <authorList>
            <person name="Mahowald M.A."/>
            <person name="Rey F.E."/>
            <person name="Seedorf H."/>
            <person name="Turnbaugh P.J."/>
            <person name="Fulton R.S."/>
            <person name="Wollam A."/>
            <person name="Shah N."/>
            <person name="Wang C."/>
            <person name="Magrini V."/>
            <person name="Wilson R.K."/>
            <person name="Cantarel B.L."/>
            <person name="Coutinho P.M."/>
            <person name="Henrissat B."/>
            <person name="Crock L.W."/>
            <person name="Russell A."/>
            <person name="Verberkmoes N.C."/>
            <person name="Hettich R.L."/>
            <person name="Gordon J.I."/>
        </authorList>
    </citation>
    <scope>NUCLEOTIDE SEQUENCE [LARGE SCALE GENOMIC DNA]</scope>
    <source>
        <strain evidence="7">ATCC 27750 / DSM 3376 / VPI C15-48 / C15-B4</strain>
    </source>
</reference>
<evidence type="ECO:0000313" key="7">
    <source>
        <dbReference type="Proteomes" id="UP000001476"/>
    </source>
</evidence>
<keyword evidence="7" id="KW-1185">Reference proteome</keyword>
<evidence type="ECO:0000256" key="3">
    <source>
        <dbReference type="ARBA" id="ARBA00062323"/>
    </source>
</evidence>
<dbReference type="EMBL" id="CP001104">
    <property type="protein sequence ID" value="ACR73039.1"/>
    <property type="molecule type" value="Genomic_DNA"/>
</dbReference>
<evidence type="ECO:0000313" key="6">
    <source>
        <dbReference type="EMBL" id="ACR73039.1"/>
    </source>
</evidence>
<dbReference type="AlphaFoldDB" id="C4Z5D2"/>
<dbReference type="Proteomes" id="UP000001476">
    <property type="component" value="Chromosome"/>
</dbReference>
<gene>
    <name evidence="6" type="ordered locus">EUBELI_02059</name>
</gene>
<comment type="catalytic activity">
    <reaction evidence="2">
        <text>ATP + H2O = ADP + phosphate + H(+)</text>
        <dbReference type="Rhea" id="RHEA:13065"/>
        <dbReference type="ChEBI" id="CHEBI:15377"/>
        <dbReference type="ChEBI" id="CHEBI:15378"/>
        <dbReference type="ChEBI" id="CHEBI:30616"/>
        <dbReference type="ChEBI" id="CHEBI:43474"/>
        <dbReference type="ChEBI" id="CHEBI:456216"/>
    </reaction>
</comment>
<comment type="subunit">
    <text evidence="3">Dimerizes in the presence of ATP but not ADP; ATP-binding is required for double-stranded (ds)DNA-binding. Interacts with DnaA.</text>
</comment>
<name>C4Z5D2_LACE2</name>
<dbReference type="STRING" id="515620.EUBELI_02059"/>